<comment type="caution">
    <text evidence="1">The sequence shown here is derived from an EMBL/GenBank/DDBJ whole genome shotgun (WGS) entry which is preliminary data.</text>
</comment>
<dbReference type="InterPro" id="IPR007337">
    <property type="entry name" value="RelB/DinJ"/>
</dbReference>
<dbReference type="Pfam" id="PF04221">
    <property type="entry name" value="RelB"/>
    <property type="match status" value="1"/>
</dbReference>
<sequence>MKQIRLIVDDKVKKQAESVCNDIEISLENAIIIFFKKRARENKIPFDVSKDLFYSKENITYLEEKFNEYKSGKANLIENNELNE</sequence>
<evidence type="ECO:0000313" key="2">
    <source>
        <dbReference type="Proteomes" id="UP000235658"/>
    </source>
</evidence>
<gene>
    <name evidence="1" type="ORF">CJ192_01785</name>
</gene>
<dbReference type="EMBL" id="PNHP01000001">
    <property type="protein sequence ID" value="PMC82485.1"/>
    <property type="molecule type" value="Genomic_DNA"/>
</dbReference>
<accession>A0A2N6UKZ7</accession>
<dbReference type="Gene3D" id="1.10.1220.10">
    <property type="entry name" value="Met repressor-like"/>
    <property type="match status" value="1"/>
</dbReference>
<dbReference type="GeneID" id="84577907"/>
<dbReference type="RefSeq" id="WP_102197540.1">
    <property type="nucleotide sequence ID" value="NZ_PNHP01000001.1"/>
</dbReference>
<dbReference type="AlphaFoldDB" id="A0A2N6UKZ7"/>
<dbReference type="InterPro" id="IPR013321">
    <property type="entry name" value="Arc_rbn_hlx_hlx"/>
</dbReference>
<dbReference type="GO" id="GO:0006355">
    <property type="term" value="P:regulation of DNA-templated transcription"/>
    <property type="evidence" value="ECO:0007669"/>
    <property type="project" value="InterPro"/>
</dbReference>
<organism evidence="1 2">
    <name type="scientific">Anaerococcus hydrogenalis</name>
    <dbReference type="NCBI Taxonomy" id="33029"/>
    <lineage>
        <taxon>Bacteria</taxon>
        <taxon>Bacillati</taxon>
        <taxon>Bacillota</taxon>
        <taxon>Tissierellia</taxon>
        <taxon>Tissierellales</taxon>
        <taxon>Peptoniphilaceae</taxon>
        <taxon>Anaerococcus</taxon>
    </lineage>
</organism>
<protein>
    <submittedName>
        <fullName evidence="1">Type II toxin-antitoxin system antitoxin, RelB/DinJ family</fullName>
    </submittedName>
</protein>
<proteinExistence type="predicted"/>
<name>A0A2N6UKZ7_9FIRM</name>
<evidence type="ECO:0000313" key="1">
    <source>
        <dbReference type="EMBL" id="PMC82485.1"/>
    </source>
</evidence>
<dbReference type="NCBIfam" id="TIGR02384">
    <property type="entry name" value="RelB_DinJ"/>
    <property type="match status" value="1"/>
</dbReference>
<dbReference type="Proteomes" id="UP000235658">
    <property type="component" value="Unassembled WGS sequence"/>
</dbReference>
<reference evidence="1 2" key="1">
    <citation type="submission" date="2017-09" db="EMBL/GenBank/DDBJ databases">
        <title>Bacterial strain isolated from the female urinary microbiota.</title>
        <authorList>
            <person name="Thomas-White K."/>
            <person name="Kumar N."/>
            <person name="Forster S."/>
            <person name="Putonti C."/>
            <person name="Lawley T."/>
            <person name="Wolfe A.J."/>
        </authorList>
    </citation>
    <scope>NUCLEOTIDE SEQUENCE [LARGE SCALE GENOMIC DNA]</scope>
    <source>
        <strain evidence="1 2">UMB0204</strain>
    </source>
</reference>